<keyword evidence="4" id="KW-1185">Reference proteome</keyword>
<protein>
    <submittedName>
        <fullName evidence="3">Aste57867_2533 protein</fullName>
    </submittedName>
</protein>
<feature type="coiled-coil region" evidence="1">
    <location>
        <begin position="123"/>
        <end position="160"/>
    </location>
</feature>
<evidence type="ECO:0000256" key="1">
    <source>
        <dbReference type="SAM" id="Coils"/>
    </source>
</evidence>
<accession>A0A485KBI1</accession>
<dbReference type="EMBL" id="VJMH01000313">
    <property type="protein sequence ID" value="KAF0717033.1"/>
    <property type="molecule type" value="Genomic_DNA"/>
</dbReference>
<dbReference type="OrthoDB" id="68141at2759"/>
<name>A0A485KBI1_9STRA</name>
<evidence type="ECO:0000313" key="4">
    <source>
        <dbReference type="Proteomes" id="UP000332933"/>
    </source>
</evidence>
<evidence type="ECO:0000313" key="3">
    <source>
        <dbReference type="EMBL" id="VFT79732.1"/>
    </source>
</evidence>
<gene>
    <name evidence="3" type="primary">Aste57867_2533</name>
    <name evidence="2" type="ORF">As57867_002526</name>
    <name evidence="3" type="ORF">ASTE57867_2533</name>
</gene>
<reference evidence="2" key="2">
    <citation type="submission" date="2019-06" db="EMBL/GenBank/DDBJ databases">
        <title>Genomics analysis of Aphanomyces spp. identifies a new class of oomycete effector associated with host adaptation.</title>
        <authorList>
            <person name="Gaulin E."/>
        </authorList>
    </citation>
    <scope>NUCLEOTIDE SEQUENCE</scope>
    <source>
        <strain evidence="2">CBS 578.67</strain>
    </source>
</reference>
<organism evidence="3 4">
    <name type="scientific">Aphanomyces stellatus</name>
    <dbReference type="NCBI Taxonomy" id="120398"/>
    <lineage>
        <taxon>Eukaryota</taxon>
        <taxon>Sar</taxon>
        <taxon>Stramenopiles</taxon>
        <taxon>Oomycota</taxon>
        <taxon>Saprolegniomycetes</taxon>
        <taxon>Saprolegniales</taxon>
        <taxon>Verrucalvaceae</taxon>
        <taxon>Aphanomyces</taxon>
    </lineage>
</organism>
<reference evidence="3 4" key="1">
    <citation type="submission" date="2019-03" db="EMBL/GenBank/DDBJ databases">
        <authorList>
            <person name="Gaulin E."/>
            <person name="Dumas B."/>
        </authorList>
    </citation>
    <scope>NUCLEOTIDE SEQUENCE [LARGE SCALE GENOMIC DNA]</scope>
    <source>
        <strain evidence="3">CBS 568.67</strain>
    </source>
</reference>
<dbReference type="AlphaFoldDB" id="A0A485KBI1"/>
<sequence>MRQLDDVVTDSFWEDDGATLWMLVWRSDGVMFETTRRSQDKPRSLTCSGDAFLQALHGTFHDEAITTAAAGLLPAFREGPDDVLLVDVTEERDGVHLRYDSWTMTRSPASSQDRARCLWCREYAAQEDERRKATCRVAELEDLVRQKDALLDDAIAAKAETETRLVQQCMQLLNAKKSEIQRLRGTSKRGLDLDEVSDEENDDVAEGASQAYEHLPVSQTHVSAKRVLDEEEEFLDML</sequence>
<evidence type="ECO:0000313" key="2">
    <source>
        <dbReference type="EMBL" id="KAF0717033.1"/>
    </source>
</evidence>
<dbReference type="Proteomes" id="UP000332933">
    <property type="component" value="Unassembled WGS sequence"/>
</dbReference>
<dbReference type="EMBL" id="CAADRA010000313">
    <property type="protein sequence ID" value="VFT79732.1"/>
    <property type="molecule type" value="Genomic_DNA"/>
</dbReference>
<proteinExistence type="predicted"/>
<keyword evidence="1" id="KW-0175">Coiled coil</keyword>